<reference evidence="1" key="3">
    <citation type="submission" date="2015-04" db="UniProtKB">
        <authorList>
            <consortium name="EnsemblPlants"/>
        </authorList>
    </citation>
    <scope>IDENTIFICATION</scope>
</reference>
<name>A0A0D9WLS6_9ORYZ</name>
<dbReference type="AlphaFoldDB" id="A0A0D9WLS6"/>
<dbReference type="EnsemblPlants" id="LPERR06G02770.3">
    <property type="protein sequence ID" value="LPERR06G02770.3"/>
    <property type="gene ID" value="LPERR06G02770"/>
</dbReference>
<dbReference type="EnsemblPlants" id="LPERR06G02770.1">
    <property type="protein sequence ID" value="LPERR06G02770.1"/>
    <property type="gene ID" value="LPERR06G02770"/>
</dbReference>
<dbReference type="Gramene" id="LPERR06G02770.1">
    <property type="protein sequence ID" value="LPERR06G02770.1"/>
    <property type="gene ID" value="LPERR06G02770"/>
</dbReference>
<dbReference type="Proteomes" id="UP000032180">
    <property type="component" value="Chromosome 6"/>
</dbReference>
<accession>A0A0D9WLS6</accession>
<proteinExistence type="predicted"/>
<reference evidence="1 2" key="2">
    <citation type="submission" date="2013-12" db="EMBL/GenBank/DDBJ databases">
        <authorList>
            <person name="Yu Y."/>
            <person name="Lee S."/>
            <person name="de Baynast K."/>
            <person name="Wissotski M."/>
            <person name="Liu L."/>
            <person name="Talag J."/>
            <person name="Goicoechea J."/>
            <person name="Angelova A."/>
            <person name="Jetty R."/>
            <person name="Kudrna D."/>
            <person name="Golser W."/>
            <person name="Rivera L."/>
            <person name="Zhang J."/>
            <person name="Wing R."/>
        </authorList>
    </citation>
    <scope>NUCLEOTIDE SEQUENCE</scope>
</reference>
<organism evidence="1 2">
    <name type="scientific">Leersia perrieri</name>
    <dbReference type="NCBI Taxonomy" id="77586"/>
    <lineage>
        <taxon>Eukaryota</taxon>
        <taxon>Viridiplantae</taxon>
        <taxon>Streptophyta</taxon>
        <taxon>Embryophyta</taxon>
        <taxon>Tracheophyta</taxon>
        <taxon>Spermatophyta</taxon>
        <taxon>Magnoliopsida</taxon>
        <taxon>Liliopsida</taxon>
        <taxon>Poales</taxon>
        <taxon>Poaceae</taxon>
        <taxon>BOP clade</taxon>
        <taxon>Oryzoideae</taxon>
        <taxon>Oryzeae</taxon>
        <taxon>Oryzinae</taxon>
        <taxon>Leersia</taxon>
    </lineage>
</organism>
<evidence type="ECO:0000313" key="1">
    <source>
        <dbReference type="EnsemblPlants" id="LPERR06G02770.1"/>
    </source>
</evidence>
<evidence type="ECO:0000313" key="2">
    <source>
        <dbReference type="Proteomes" id="UP000032180"/>
    </source>
</evidence>
<keyword evidence="2" id="KW-1185">Reference proteome</keyword>
<protein>
    <submittedName>
        <fullName evidence="1">Uncharacterized protein</fullName>
    </submittedName>
</protein>
<reference evidence="1 2" key="1">
    <citation type="submission" date="2012-08" db="EMBL/GenBank/DDBJ databases">
        <title>Oryza genome evolution.</title>
        <authorList>
            <person name="Wing R.A."/>
        </authorList>
    </citation>
    <scope>NUCLEOTIDE SEQUENCE</scope>
</reference>
<dbReference type="Gramene" id="LPERR06G02770.3">
    <property type="protein sequence ID" value="LPERR06G02770.3"/>
    <property type="gene ID" value="LPERR06G02770"/>
</dbReference>
<sequence length="146" mass="16596">MTGLTCWRIAIPDRITACSAIWSKKGVLPGQQSAPRRQRPAWWPGRLGTRLHIRPTRQTASSCKEPNEAKRRGGSTLAAEIIQSLEKSIPRPSSGQLSYTTSIFRPRLVYEFFLQKYHIKYLTGCRKGFLDINEKTNFMASLETAR</sequence>
<dbReference type="HOGENOM" id="CLU_1780132_0_0_1"/>